<name>A0A8J2KRD8_9HEXA</name>
<feature type="region of interest" description="Disordered" evidence="1">
    <location>
        <begin position="1"/>
        <end position="44"/>
    </location>
</feature>
<gene>
    <name evidence="2" type="ORF">AFUS01_LOCUS30388</name>
</gene>
<evidence type="ECO:0000313" key="2">
    <source>
        <dbReference type="EMBL" id="CAG7819975.1"/>
    </source>
</evidence>
<proteinExistence type="predicted"/>
<comment type="caution">
    <text evidence="2">The sequence shown here is derived from an EMBL/GenBank/DDBJ whole genome shotgun (WGS) entry which is preliminary data.</text>
</comment>
<organism evidence="2 3">
    <name type="scientific">Allacma fusca</name>
    <dbReference type="NCBI Taxonomy" id="39272"/>
    <lineage>
        <taxon>Eukaryota</taxon>
        <taxon>Metazoa</taxon>
        <taxon>Ecdysozoa</taxon>
        <taxon>Arthropoda</taxon>
        <taxon>Hexapoda</taxon>
        <taxon>Collembola</taxon>
        <taxon>Symphypleona</taxon>
        <taxon>Sminthuridae</taxon>
        <taxon>Allacma</taxon>
    </lineage>
</organism>
<dbReference type="AlphaFoldDB" id="A0A8J2KRD8"/>
<reference evidence="2" key="1">
    <citation type="submission" date="2021-06" db="EMBL/GenBank/DDBJ databases">
        <authorList>
            <person name="Hodson N. C."/>
            <person name="Mongue J. A."/>
            <person name="Jaron S. K."/>
        </authorList>
    </citation>
    <scope>NUCLEOTIDE SEQUENCE</scope>
</reference>
<dbReference type="EMBL" id="CAJVCH010465286">
    <property type="protein sequence ID" value="CAG7819975.1"/>
    <property type="molecule type" value="Genomic_DNA"/>
</dbReference>
<sequence>MKPKSGSEKVPLLLNGSDIKKKDSYGGTNNDQVVFRRGQKPEQKDAKKIPIAKLVCESILSQISVILGFVIIM</sequence>
<evidence type="ECO:0000313" key="3">
    <source>
        <dbReference type="Proteomes" id="UP000708208"/>
    </source>
</evidence>
<dbReference type="Proteomes" id="UP000708208">
    <property type="component" value="Unassembled WGS sequence"/>
</dbReference>
<evidence type="ECO:0000256" key="1">
    <source>
        <dbReference type="SAM" id="MobiDB-lite"/>
    </source>
</evidence>
<protein>
    <submittedName>
        <fullName evidence="2">Uncharacterized protein</fullName>
    </submittedName>
</protein>
<accession>A0A8J2KRD8</accession>
<keyword evidence="3" id="KW-1185">Reference proteome</keyword>